<dbReference type="Proteomes" id="UP000308430">
    <property type="component" value="Unassembled WGS sequence"/>
</dbReference>
<dbReference type="InterPro" id="IPR002477">
    <property type="entry name" value="Peptidoglycan-bd-like"/>
</dbReference>
<evidence type="ECO:0000256" key="1">
    <source>
        <dbReference type="SAM" id="SignalP"/>
    </source>
</evidence>
<dbReference type="EMBL" id="SSOC01000007">
    <property type="protein sequence ID" value="THF62379.1"/>
    <property type="molecule type" value="Genomic_DNA"/>
</dbReference>
<evidence type="ECO:0000313" key="3">
    <source>
        <dbReference type="EMBL" id="THF62379.1"/>
    </source>
</evidence>
<dbReference type="InterPro" id="IPR036365">
    <property type="entry name" value="PGBD-like_sf"/>
</dbReference>
<dbReference type="InterPro" id="IPR036366">
    <property type="entry name" value="PGBDSf"/>
</dbReference>
<feature type="domain" description="Peptidoglycan binding-like" evidence="2">
    <location>
        <begin position="287"/>
        <end position="337"/>
    </location>
</feature>
<dbReference type="PROSITE" id="PS51257">
    <property type="entry name" value="PROKAR_LIPOPROTEIN"/>
    <property type="match status" value="1"/>
</dbReference>
<dbReference type="Gene3D" id="1.10.101.10">
    <property type="entry name" value="PGBD-like superfamily/PGBD"/>
    <property type="match status" value="1"/>
</dbReference>
<protein>
    <submittedName>
        <fullName evidence="3">Peptidoglycan-binding protein</fullName>
    </submittedName>
</protein>
<dbReference type="OrthoDB" id="6658595at2"/>
<comment type="caution">
    <text evidence="3">The sequence shown here is derived from an EMBL/GenBank/DDBJ whole genome shotgun (WGS) entry which is preliminary data.</text>
</comment>
<keyword evidence="4" id="KW-1185">Reference proteome</keyword>
<keyword evidence="1" id="KW-0732">Signal</keyword>
<dbReference type="SUPFAM" id="SSF47090">
    <property type="entry name" value="PGBD-like"/>
    <property type="match status" value="1"/>
</dbReference>
<sequence>MNTKLTLIASALLATALAGCVGSMPVRSGDAGAKTAATGSAGGANAANANSELERCERPFGTIAVVEDQNADWYRVLSGQYRLTSTVPVLRLLMQQSNCFIVVDRGRAMANMAQERALQQSGELRAGSNFGKGQMVSADYSLTPEVLFSERGTGGLGGVIGAIGGSVAGAIAGGIRTNEAATLLTLVDNRSGVQVGVAEGSAKNTDFSLGGLAIGGGAGAGLGGYTNTPQGKVIAGAFMDSYNQLVRALREYTAQTMGDRGLGTGGRLGVDGASQQGGYSGARLSAKDAQSRLNELGFDVGTPDGKIGPRTQAALREFQSERGIPVTGRLDATTQAELLR</sequence>
<evidence type="ECO:0000313" key="4">
    <source>
        <dbReference type="Proteomes" id="UP000308430"/>
    </source>
</evidence>
<dbReference type="AlphaFoldDB" id="A0A4S4AT88"/>
<accession>A0A4S4AT88</accession>
<dbReference type="Pfam" id="PF01471">
    <property type="entry name" value="PG_binding_1"/>
    <property type="match status" value="1"/>
</dbReference>
<feature type="chain" id="PRO_5021017164" evidence="1">
    <location>
        <begin position="19"/>
        <end position="340"/>
    </location>
</feature>
<dbReference type="RefSeq" id="WP_136349801.1">
    <property type="nucleotide sequence ID" value="NZ_SSOC01000007.1"/>
</dbReference>
<name>A0A4S4AT88_9RHOO</name>
<gene>
    <name evidence="3" type="ORF">E6C76_18865</name>
</gene>
<reference evidence="3 4" key="1">
    <citation type="submission" date="2019-04" db="EMBL/GenBank/DDBJ databases">
        <title>Azoarcus nasutitermitis sp. nov. isolated from termite nest.</title>
        <authorList>
            <person name="Lin S.-Y."/>
            <person name="Hameed A."/>
            <person name="Hsu Y.-H."/>
            <person name="Young C.-C."/>
        </authorList>
    </citation>
    <scope>NUCLEOTIDE SEQUENCE [LARGE SCALE GENOMIC DNA]</scope>
    <source>
        <strain evidence="3 4">CC-YHH838</strain>
    </source>
</reference>
<evidence type="ECO:0000259" key="2">
    <source>
        <dbReference type="Pfam" id="PF01471"/>
    </source>
</evidence>
<organism evidence="3 4">
    <name type="scientific">Pseudothauera nasutitermitis</name>
    <dbReference type="NCBI Taxonomy" id="2565930"/>
    <lineage>
        <taxon>Bacteria</taxon>
        <taxon>Pseudomonadati</taxon>
        <taxon>Pseudomonadota</taxon>
        <taxon>Betaproteobacteria</taxon>
        <taxon>Rhodocyclales</taxon>
        <taxon>Zoogloeaceae</taxon>
        <taxon>Pseudothauera</taxon>
    </lineage>
</organism>
<feature type="signal peptide" evidence="1">
    <location>
        <begin position="1"/>
        <end position="18"/>
    </location>
</feature>
<proteinExistence type="predicted"/>